<evidence type="ECO:0000256" key="4">
    <source>
        <dbReference type="ARBA" id="ARBA00022741"/>
    </source>
</evidence>
<accession>A0A8R1ULM3</accession>
<dbReference type="GO" id="GO:0005524">
    <property type="term" value="F:ATP binding"/>
    <property type="evidence" value="ECO:0007669"/>
    <property type="project" value="UniProtKB-UniRule"/>
</dbReference>
<protein>
    <recommendedName>
        <fullName evidence="2">receptor protein-tyrosine kinase</fullName>
        <ecNumber evidence="2">2.7.10.1</ecNumber>
    </recommendedName>
</protein>
<dbReference type="InterPro" id="IPR011009">
    <property type="entry name" value="Kinase-like_dom_sf"/>
</dbReference>
<evidence type="ECO:0000313" key="12">
    <source>
        <dbReference type="Proteomes" id="UP000005239"/>
    </source>
</evidence>
<reference evidence="11" key="2">
    <citation type="submission" date="2022-06" db="UniProtKB">
        <authorList>
            <consortium name="EnsemblMetazoa"/>
        </authorList>
    </citation>
    <scope>IDENTIFICATION</scope>
    <source>
        <strain evidence="11">PS312</strain>
    </source>
</reference>
<comment type="subcellular location">
    <subcellularLocation>
        <location evidence="1">Endomembrane system</location>
    </subcellularLocation>
</comment>
<dbReference type="GO" id="GO:0004714">
    <property type="term" value="F:transmembrane receptor protein tyrosine kinase activity"/>
    <property type="evidence" value="ECO:0007669"/>
    <property type="project" value="UniProtKB-EC"/>
</dbReference>
<dbReference type="Gene3D" id="2.80.10.50">
    <property type="match status" value="1"/>
</dbReference>
<dbReference type="PANTHER" id="PTHR24418">
    <property type="entry name" value="TYROSINE-PROTEIN KINASE"/>
    <property type="match status" value="1"/>
</dbReference>
<keyword evidence="7" id="KW-0472">Membrane</keyword>
<dbReference type="InterPro" id="IPR001245">
    <property type="entry name" value="Ser-Thr/Tyr_kinase_cat_dom"/>
</dbReference>
<evidence type="ECO:0000256" key="2">
    <source>
        <dbReference type="ARBA" id="ARBA00011902"/>
    </source>
</evidence>
<dbReference type="OrthoDB" id="346907at2759"/>
<dbReference type="SUPFAM" id="SSF50405">
    <property type="entry name" value="Actin-crosslinking proteins"/>
    <property type="match status" value="1"/>
</dbReference>
<dbReference type="Gene3D" id="1.10.510.10">
    <property type="entry name" value="Transferase(Phosphotransferase) domain 1"/>
    <property type="match status" value="1"/>
</dbReference>
<dbReference type="EnsemblMetazoa" id="PPA33809.1">
    <property type="protein sequence ID" value="PPA33809.1"/>
    <property type="gene ID" value="WBGene00272178"/>
</dbReference>
<keyword evidence="12" id="KW-1185">Reference proteome</keyword>
<dbReference type="InterPro" id="IPR017441">
    <property type="entry name" value="Protein_kinase_ATP_BS"/>
</dbReference>
<evidence type="ECO:0000256" key="3">
    <source>
        <dbReference type="ARBA" id="ARBA00022679"/>
    </source>
</evidence>
<dbReference type="InterPro" id="IPR008266">
    <property type="entry name" value="Tyr_kinase_AS"/>
</dbReference>
<dbReference type="CDD" id="cd00192">
    <property type="entry name" value="PTKc"/>
    <property type="match status" value="1"/>
</dbReference>
<dbReference type="PROSITE" id="PS00107">
    <property type="entry name" value="PROTEIN_KINASE_ATP"/>
    <property type="match status" value="1"/>
</dbReference>
<dbReference type="FunFam" id="1.10.510.10:FF:001512">
    <property type="entry name" value="Receptor tyrosine-protein kinase erbB-2"/>
    <property type="match status" value="1"/>
</dbReference>
<evidence type="ECO:0000256" key="7">
    <source>
        <dbReference type="ARBA" id="ARBA00023136"/>
    </source>
</evidence>
<evidence type="ECO:0000256" key="8">
    <source>
        <dbReference type="ARBA" id="ARBA00023137"/>
    </source>
</evidence>
<dbReference type="EC" id="2.7.10.1" evidence="2"/>
<feature type="domain" description="Protein kinase" evidence="10">
    <location>
        <begin position="375"/>
        <end position="642"/>
    </location>
</feature>
<dbReference type="SMART" id="SM00219">
    <property type="entry name" value="TyrKc"/>
    <property type="match status" value="1"/>
</dbReference>
<dbReference type="InterPro" id="IPR050198">
    <property type="entry name" value="Non-receptor_tyrosine_kinases"/>
</dbReference>
<evidence type="ECO:0000256" key="9">
    <source>
        <dbReference type="ARBA" id="ARBA00051243"/>
    </source>
</evidence>
<dbReference type="GO" id="GO:0005886">
    <property type="term" value="C:plasma membrane"/>
    <property type="evidence" value="ECO:0000318"/>
    <property type="project" value="GO_Central"/>
</dbReference>
<dbReference type="PROSITE" id="PS50011">
    <property type="entry name" value="PROTEIN_KINASE_DOM"/>
    <property type="match status" value="1"/>
</dbReference>
<evidence type="ECO:0000256" key="6">
    <source>
        <dbReference type="ARBA" id="ARBA00022840"/>
    </source>
</evidence>
<evidence type="ECO:0000256" key="5">
    <source>
        <dbReference type="ARBA" id="ARBA00022777"/>
    </source>
</evidence>
<dbReference type="PROSITE" id="PS00109">
    <property type="entry name" value="PROTEIN_KINASE_TYR"/>
    <property type="match status" value="1"/>
</dbReference>
<dbReference type="Proteomes" id="UP000005239">
    <property type="component" value="Unassembled WGS sequence"/>
</dbReference>
<sequence>MTSSERREHFPTIHKYANNTILRHQHWNSDKILSQLTENCVQWKVVLDTSKRAFLRSNCIGNRTHSPMYLRAPSNSTVDLSTSLEGDDVWWVPVKFRLEHFSIKSKWGTWLSVSSNSRMSLNSEIGPDEKFQLEGFLVPALPPGHNIVEKMTLSVEISGQRMLKSINGTYLRYNSTSNTVEMAADRDKCAQWFVEDFKGAVALRSNCHGSQAETPLYPRSRSHFRFNMFPFDGESSLWIPIKRENDSWTFENAFGARLNTELSLGYGPEPDRYFLLETWTESTVIYELEQYLTCVGIALAVISAMLFCCLCRSKEKKLIALHNYESTNVRKYLSFEKNDDFELLEYPGCLDQRLIYSVKKRIDAWEIDPSELMIDWEKEALGSGHFGEVRLAKLDGRNVAVKTLILGQGMTKEQFVQEAVTARRLDHDNIVRTLGVCTAGPYIVAEFLHGGDLKKYLQRMKADKMTLTENEYVAVAMRIASAMAHLEKNNIVHRDLAARNLLVGQSLNDIKLADFGMARYLDDAIYYKTHKELFPLKWTAPEAFVIIDNNDVIVQPGRSTSKSDVWSYAVVLWELYSMGANPYDGKNVGEIYGYLMAENIPLACPTSCPPNSIYQLMLKCWSLNPADRPTFAQIVTYLHEYSAGSGLSVANTENSV</sequence>
<dbReference type="InterPro" id="IPR000719">
    <property type="entry name" value="Prot_kinase_dom"/>
</dbReference>
<dbReference type="InterPro" id="IPR020635">
    <property type="entry name" value="Tyr_kinase_cat_dom"/>
</dbReference>
<dbReference type="CDD" id="cd00257">
    <property type="entry name" value="beta-trefoil_FSCN-like"/>
    <property type="match status" value="1"/>
</dbReference>
<keyword evidence="8" id="KW-0829">Tyrosine-protein kinase</keyword>
<evidence type="ECO:0000256" key="1">
    <source>
        <dbReference type="ARBA" id="ARBA00004308"/>
    </source>
</evidence>
<dbReference type="Pfam" id="PF07714">
    <property type="entry name" value="PK_Tyr_Ser-Thr"/>
    <property type="match status" value="1"/>
</dbReference>
<name>A0A2A6BS80_PRIPA</name>
<dbReference type="AlphaFoldDB" id="A0A2A6BS80"/>
<accession>A0A2A6BS80</accession>
<reference evidence="12" key="1">
    <citation type="journal article" date="2008" name="Nat. Genet.">
        <title>The Pristionchus pacificus genome provides a unique perspective on nematode lifestyle and parasitism.</title>
        <authorList>
            <person name="Dieterich C."/>
            <person name="Clifton S.W."/>
            <person name="Schuster L.N."/>
            <person name="Chinwalla A."/>
            <person name="Delehaunty K."/>
            <person name="Dinkelacker I."/>
            <person name="Fulton L."/>
            <person name="Fulton R."/>
            <person name="Godfrey J."/>
            <person name="Minx P."/>
            <person name="Mitreva M."/>
            <person name="Roeseler W."/>
            <person name="Tian H."/>
            <person name="Witte H."/>
            <person name="Yang S.P."/>
            <person name="Wilson R.K."/>
            <person name="Sommer R.J."/>
        </authorList>
    </citation>
    <scope>NUCLEOTIDE SEQUENCE [LARGE SCALE GENOMIC DNA]</scope>
    <source>
        <strain evidence="12">PS312</strain>
    </source>
</reference>
<proteinExistence type="predicted"/>
<dbReference type="GO" id="GO:0048680">
    <property type="term" value="P:positive regulation of axon regeneration"/>
    <property type="evidence" value="ECO:0007669"/>
    <property type="project" value="UniProtKB-ARBA"/>
</dbReference>
<dbReference type="SUPFAM" id="SSF56112">
    <property type="entry name" value="Protein kinase-like (PK-like)"/>
    <property type="match status" value="1"/>
</dbReference>
<gene>
    <name evidence="11" type="primary">WBGene00272178</name>
</gene>
<dbReference type="InterPro" id="IPR008999">
    <property type="entry name" value="Actin-crosslinking"/>
</dbReference>
<keyword evidence="5" id="KW-0418">Kinase</keyword>
<evidence type="ECO:0000313" key="11">
    <source>
        <dbReference type="EnsemblMetazoa" id="PPA33809.1"/>
    </source>
</evidence>
<keyword evidence="4" id="KW-0547">Nucleotide-binding</keyword>
<keyword evidence="3" id="KW-0808">Transferase</keyword>
<dbReference type="PRINTS" id="PR00109">
    <property type="entry name" value="TYRKINASE"/>
</dbReference>
<dbReference type="GO" id="GO:0061564">
    <property type="term" value="P:axon development"/>
    <property type="evidence" value="ECO:0007669"/>
    <property type="project" value="UniProtKB-ARBA"/>
</dbReference>
<evidence type="ECO:0000259" key="10">
    <source>
        <dbReference type="PROSITE" id="PS50011"/>
    </source>
</evidence>
<organism evidence="11 12">
    <name type="scientific">Pristionchus pacificus</name>
    <name type="common">Parasitic nematode worm</name>
    <dbReference type="NCBI Taxonomy" id="54126"/>
    <lineage>
        <taxon>Eukaryota</taxon>
        <taxon>Metazoa</taxon>
        <taxon>Ecdysozoa</taxon>
        <taxon>Nematoda</taxon>
        <taxon>Chromadorea</taxon>
        <taxon>Rhabditida</taxon>
        <taxon>Rhabditina</taxon>
        <taxon>Diplogasteromorpha</taxon>
        <taxon>Diplogasteroidea</taxon>
        <taxon>Neodiplogasteridae</taxon>
        <taxon>Pristionchus</taxon>
    </lineage>
</organism>
<dbReference type="GO" id="GO:0004715">
    <property type="term" value="F:non-membrane spanning protein tyrosine kinase activity"/>
    <property type="evidence" value="ECO:0000318"/>
    <property type="project" value="GO_Central"/>
</dbReference>
<comment type="catalytic activity">
    <reaction evidence="9">
        <text>L-tyrosyl-[protein] + ATP = O-phospho-L-tyrosyl-[protein] + ADP + H(+)</text>
        <dbReference type="Rhea" id="RHEA:10596"/>
        <dbReference type="Rhea" id="RHEA-COMP:10136"/>
        <dbReference type="Rhea" id="RHEA-COMP:20101"/>
        <dbReference type="ChEBI" id="CHEBI:15378"/>
        <dbReference type="ChEBI" id="CHEBI:30616"/>
        <dbReference type="ChEBI" id="CHEBI:46858"/>
        <dbReference type="ChEBI" id="CHEBI:61978"/>
        <dbReference type="ChEBI" id="CHEBI:456216"/>
        <dbReference type="EC" id="2.7.10.1"/>
    </reaction>
</comment>
<keyword evidence="6" id="KW-0067">ATP-binding</keyword>
<dbReference type="GO" id="GO:0012505">
    <property type="term" value="C:endomembrane system"/>
    <property type="evidence" value="ECO:0007669"/>
    <property type="project" value="UniProtKB-SubCell"/>
</dbReference>